<dbReference type="EMBL" id="NEDP02002015">
    <property type="protein sequence ID" value="OWF51964.1"/>
    <property type="molecule type" value="Genomic_DNA"/>
</dbReference>
<dbReference type="InterPro" id="IPR001368">
    <property type="entry name" value="TNFR/NGFR_Cys_rich_reg"/>
</dbReference>
<dbReference type="AlphaFoldDB" id="A0A210QTA1"/>
<keyword evidence="4" id="KW-0732">Signal</keyword>
<evidence type="ECO:0000256" key="4">
    <source>
        <dbReference type="SAM" id="SignalP"/>
    </source>
</evidence>
<feature type="domain" description="TNFR-Cys" evidence="5">
    <location>
        <begin position="40"/>
        <end position="77"/>
    </location>
</feature>
<dbReference type="SMART" id="SM00208">
    <property type="entry name" value="TNFR"/>
    <property type="match status" value="1"/>
</dbReference>
<sequence length="271" mass="30582">MRSVREMAALLALLLGLLDTLLVMGQRTKPSAFDQKPPVECSGDRYITPDESCVNCTECPPDLIVIEFCHADKDTVCGPFLGFSFEVQGSHGSQKVLSDTLYNKTLPKYDLVEKSDMEHWRELAFSLIGVLCLLVVVATVIVFVTYARFLKYRQTKTRSQSSSERGEMEGEYVVIHRRPSSYVPSSLEEFTQISNGSPVSPLLEHLSQNTSHRANVDRYTRLPRRNNYRPQRRLLNEYVDDVFESDNSDGSRSSGIRGHLQTIPETPDGDV</sequence>
<gene>
    <name evidence="6" type="ORF">KP79_PYT18460</name>
</gene>
<evidence type="ECO:0000256" key="1">
    <source>
        <dbReference type="PROSITE-ProRule" id="PRU00206"/>
    </source>
</evidence>
<feature type="disulfide bond" evidence="1">
    <location>
        <begin position="59"/>
        <end position="77"/>
    </location>
</feature>
<comment type="caution">
    <text evidence="6">The sequence shown here is derived from an EMBL/GenBank/DDBJ whole genome shotgun (WGS) entry which is preliminary data.</text>
</comment>
<evidence type="ECO:0000259" key="5">
    <source>
        <dbReference type="PROSITE" id="PS50050"/>
    </source>
</evidence>
<evidence type="ECO:0000313" key="6">
    <source>
        <dbReference type="EMBL" id="OWF51964.1"/>
    </source>
</evidence>
<feature type="signal peptide" evidence="4">
    <location>
        <begin position="1"/>
        <end position="25"/>
    </location>
</feature>
<feature type="repeat" description="TNFR-Cys" evidence="1">
    <location>
        <begin position="40"/>
        <end position="77"/>
    </location>
</feature>
<feature type="chain" id="PRO_5013188279" description="TNFR-Cys domain-containing protein" evidence="4">
    <location>
        <begin position="26"/>
        <end position="271"/>
    </location>
</feature>
<feature type="disulfide bond" evidence="1">
    <location>
        <begin position="56"/>
        <end position="69"/>
    </location>
</feature>
<name>A0A210QTA1_MIZYE</name>
<feature type="transmembrane region" description="Helical" evidence="3">
    <location>
        <begin position="123"/>
        <end position="149"/>
    </location>
</feature>
<keyword evidence="3" id="KW-1133">Transmembrane helix</keyword>
<dbReference type="OrthoDB" id="6083769at2759"/>
<feature type="region of interest" description="Disordered" evidence="2">
    <location>
        <begin position="244"/>
        <end position="271"/>
    </location>
</feature>
<dbReference type="Gene3D" id="2.10.50.10">
    <property type="entry name" value="Tumor Necrosis Factor Receptor, subunit A, domain 2"/>
    <property type="match status" value="1"/>
</dbReference>
<accession>A0A210QTA1</accession>
<comment type="caution">
    <text evidence="1">Lacks conserved residue(s) required for the propagation of feature annotation.</text>
</comment>
<evidence type="ECO:0000256" key="3">
    <source>
        <dbReference type="SAM" id="Phobius"/>
    </source>
</evidence>
<evidence type="ECO:0000256" key="2">
    <source>
        <dbReference type="SAM" id="MobiDB-lite"/>
    </source>
</evidence>
<dbReference type="STRING" id="6573.A0A210QTA1"/>
<evidence type="ECO:0000313" key="7">
    <source>
        <dbReference type="Proteomes" id="UP000242188"/>
    </source>
</evidence>
<protein>
    <recommendedName>
        <fullName evidence="5">TNFR-Cys domain-containing protein</fullName>
    </recommendedName>
</protein>
<keyword evidence="3" id="KW-0812">Transmembrane</keyword>
<dbReference type="PROSITE" id="PS50050">
    <property type="entry name" value="TNFR_NGFR_2"/>
    <property type="match status" value="1"/>
</dbReference>
<keyword evidence="1" id="KW-1015">Disulfide bond</keyword>
<reference evidence="6 7" key="1">
    <citation type="journal article" date="2017" name="Nat. Ecol. Evol.">
        <title>Scallop genome provides insights into evolution of bilaterian karyotype and development.</title>
        <authorList>
            <person name="Wang S."/>
            <person name="Zhang J."/>
            <person name="Jiao W."/>
            <person name="Li J."/>
            <person name="Xun X."/>
            <person name="Sun Y."/>
            <person name="Guo X."/>
            <person name="Huan P."/>
            <person name="Dong B."/>
            <person name="Zhang L."/>
            <person name="Hu X."/>
            <person name="Sun X."/>
            <person name="Wang J."/>
            <person name="Zhao C."/>
            <person name="Wang Y."/>
            <person name="Wang D."/>
            <person name="Huang X."/>
            <person name="Wang R."/>
            <person name="Lv J."/>
            <person name="Li Y."/>
            <person name="Zhang Z."/>
            <person name="Liu B."/>
            <person name="Lu W."/>
            <person name="Hui Y."/>
            <person name="Liang J."/>
            <person name="Zhou Z."/>
            <person name="Hou R."/>
            <person name="Li X."/>
            <person name="Liu Y."/>
            <person name="Li H."/>
            <person name="Ning X."/>
            <person name="Lin Y."/>
            <person name="Zhao L."/>
            <person name="Xing Q."/>
            <person name="Dou J."/>
            <person name="Li Y."/>
            <person name="Mao J."/>
            <person name="Guo H."/>
            <person name="Dou H."/>
            <person name="Li T."/>
            <person name="Mu C."/>
            <person name="Jiang W."/>
            <person name="Fu Q."/>
            <person name="Fu X."/>
            <person name="Miao Y."/>
            <person name="Liu J."/>
            <person name="Yu Q."/>
            <person name="Li R."/>
            <person name="Liao H."/>
            <person name="Li X."/>
            <person name="Kong Y."/>
            <person name="Jiang Z."/>
            <person name="Chourrout D."/>
            <person name="Li R."/>
            <person name="Bao Z."/>
        </authorList>
    </citation>
    <scope>NUCLEOTIDE SEQUENCE [LARGE SCALE GENOMIC DNA]</scope>
    <source>
        <strain evidence="6 7">PY_sf001</strain>
    </source>
</reference>
<organism evidence="6 7">
    <name type="scientific">Mizuhopecten yessoensis</name>
    <name type="common">Japanese scallop</name>
    <name type="synonym">Patinopecten yessoensis</name>
    <dbReference type="NCBI Taxonomy" id="6573"/>
    <lineage>
        <taxon>Eukaryota</taxon>
        <taxon>Metazoa</taxon>
        <taxon>Spiralia</taxon>
        <taxon>Lophotrochozoa</taxon>
        <taxon>Mollusca</taxon>
        <taxon>Bivalvia</taxon>
        <taxon>Autobranchia</taxon>
        <taxon>Pteriomorphia</taxon>
        <taxon>Pectinida</taxon>
        <taxon>Pectinoidea</taxon>
        <taxon>Pectinidae</taxon>
        <taxon>Mizuhopecten</taxon>
    </lineage>
</organism>
<keyword evidence="3" id="KW-0472">Membrane</keyword>
<proteinExistence type="predicted"/>
<dbReference type="Proteomes" id="UP000242188">
    <property type="component" value="Unassembled WGS sequence"/>
</dbReference>
<dbReference type="PROSITE" id="PS00652">
    <property type="entry name" value="TNFR_NGFR_1"/>
    <property type="match status" value="1"/>
</dbReference>
<keyword evidence="7" id="KW-1185">Reference proteome</keyword>